<dbReference type="AlphaFoldDB" id="M8CIA1"/>
<feature type="region of interest" description="Disordered" evidence="1">
    <location>
        <begin position="17"/>
        <end position="45"/>
    </location>
</feature>
<proteinExistence type="predicted"/>
<sequence length="153" mass="16760">MGQAQLVERKKFSIKKNRRICIKNKRKEGKKGRSPSERTSSFGDDGVLHLSDAAFDAALLPQAEHDHGAAYPPVQAACPRGNQWPAPRTAISTAAAPVATTSPRHYSNVDAAARDAAPPGSALRRAALDEQALWRHPRPLLLPVTLWEKREEI</sequence>
<dbReference type="EnsemblPlants" id="EMT26992">
    <property type="protein sequence ID" value="EMT26992"/>
    <property type="gene ID" value="F775_42692"/>
</dbReference>
<reference evidence="2" key="1">
    <citation type="submission" date="2015-06" db="UniProtKB">
        <authorList>
            <consortium name="EnsemblPlants"/>
        </authorList>
    </citation>
    <scope>IDENTIFICATION</scope>
</reference>
<protein>
    <submittedName>
        <fullName evidence="2">Uncharacterized protein</fullName>
    </submittedName>
</protein>
<organism evidence="2">
    <name type="scientific">Aegilops tauschii</name>
    <name type="common">Tausch's goatgrass</name>
    <name type="synonym">Aegilops squarrosa</name>
    <dbReference type="NCBI Taxonomy" id="37682"/>
    <lineage>
        <taxon>Eukaryota</taxon>
        <taxon>Viridiplantae</taxon>
        <taxon>Streptophyta</taxon>
        <taxon>Embryophyta</taxon>
        <taxon>Tracheophyta</taxon>
        <taxon>Spermatophyta</taxon>
        <taxon>Magnoliopsida</taxon>
        <taxon>Liliopsida</taxon>
        <taxon>Poales</taxon>
        <taxon>Poaceae</taxon>
        <taxon>BOP clade</taxon>
        <taxon>Pooideae</taxon>
        <taxon>Triticodae</taxon>
        <taxon>Triticeae</taxon>
        <taxon>Triticinae</taxon>
        <taxon>Aegilops</taxon>
    </lineage>
</organism>
<evidence type="ECO:0000256" key="1">
    <source>
        <dbReference type="SAM" id="MobiDB-lite"/>
    </source>
</evidence>
<accession>M8CIA1</accession>
<name>M8CIA1_AEGTA</name>
<evidence type="ECO:0000313" key="2">
    <source>
        <dbReference type="EnsemblPlants" id="EMT26992"/>
    </source>
</evidence>
<feature type="compositionally biased region" description="Basic residues" evidence="1">
    <location>
        <begin position="17"/>
        <end position="33"/>
    </location>
</feature>